<name>A0A0E3JX80_CLOSL</name>
<dbReference type="AlphaFoldDB" id="A0A0E3JX80"/>
<dbReference type="KEGG" id="csq:CSCA_0743"/>
<dbReference type="HOGENOM" id="CLU_3097471_0_0_9"/>
<evidence type="ECO:0000313" key="3">
    <source>
        <dbReference type="Proteomes" id="UP000033115"/>
    </source>
</evidence>
<proteinExistence type="predicted"/>
<keyword evidence="1" id="KW-0812">Transmembrane</keyword>
<dbReference type="Proteomes" id="UP000033115">
    <property type="component" value="Chromosome"/>
</dbReference>
<organism evidence="2 3">
    <name type="scientific">Clostridium scatologenes</name>
    <dbReference type="NCBI Taxonomy" id="1548"/>
    <lineage>
        <taxon>Bacteria</taxon>
        <taxon>Bacillati</taxon>
        <taxon>Bacillota</taxon>
        <taxon>Clostridia</taxon>
        <taxon>Eubacteriales</taxon>
        <taxon>Clostridiaceae</taxon>
        <taxon>Clostridium</taxon>
    </lineage>
</organism>
<gene>
    <name evidence="2" type="ORF">CSCA_0743</name>
</gene>
<keyword evidence="1" id="KW-1133">Transmembrane helix</keyword>
<dbReference type="EMBL" id="CP009933">
    <property type="protein sequence ID" value="AKA67868.1"/>
    <property type="molecule type" value="Genomic_DNA"/>
</dbReference>
<protein>
    <submittedName>
        <fullName evidence="2">Uncharacterized protein</fullName>
    </submittedName>
</protein>
<keyword evidence="1" id="KW-0472">Membrane</keyword>
<evidence type="ECO:0000313" key="2">
    <source>
        <dbReference type="EMBL" id="AKA67868.1"/>
    </source>
</evidence>
<feature type="transmembrane region" description="Helical" evidence="1">
    <location>
        <begin position="12"/>
        <end position="34"/>
    </location>
</feature>
<keyword evidence="3" id="KW-1185">Reference proteome</keyword>
<reference evidence="2 3" key="1">
    <citation type="journal article" date="2015" name="J. Biotechnol.">
        <title>Complete genome sequence of a malodorant-producing acetogen, Clostridium scatologenes ATCC 25775(T).</title>
        <authorList>
            <person name="Zhu Z."/>
            <person name="Guo T."/>
            <person name="Zheng H."/>
            <person name="Song T."/>
            <person name="Ouyang P."/>
            <person name="Xie J."/>
        </authorList>
    </citation>
    <scope>NUCLEOTIDE SEQUENCE [LARGE SCALE GENOMIC DNA]</scope>
    <source>
        <strain evidence="2 3">ATCC 25775</strain>
    </source>
</reference>
<accession>A0A0E3JX80</accession>
<evidence type="ECO:0000256" key="1">
    <source>
        <dbReference type="SAM" id="Phobius"/>
    </source>
</evidence>
<sequence length="51" mass="6024">MKFNYYDKWRCWKIKGFISKAIFTTTILTGVYILSNSKNLINLGVNFKESK</sequence>